<organism evidence="1 2">
    <name type="scientific">Conchiformibius kuhniae</name>
    <dbReference type="NCBI Taxonomy" id="211502"/>
    <lineage>
        <taxon>Bacteria</taxon>
        <taxon>Pseudomonadati</taxon>
        <taxon>Pseudomonadota</taxon>
        <taxon>Betaproteobacteria</taxon>
        <taxon>Neisseriales</taxon>
        <taxon>Neisseriaceae</taxon>
        <taxon>Conchiformibius</taxon>
    </lineage>
</organism>
<evidence type="ECO:0008006" key="3">
    <source>
        <dbReference type="Google" id="ProtNLM"/>
    </source>
</evidence>
<dbReference type="AlphaFoldDB" id="A0A8T9MVS9"/>
<dbReference type="Proteomes" id="UP000831534">
    <property type="component" value="Chromosome"/>
</dbReference>
<proteinExistence type="predicted"/>
<keyword evidence="2" id="KW-1185">Reference proteome</keyword>
<protein>
    <recommendedName>
        <fullName evidence="3">Lipoprotein</fullName>
    </recommendedName>
</protein>
<dbReference type="KEGG" id="ckh:LVJ77_09585"/>
<name>A0A8T9MVS9_9NEIS</name>
<evidence type="ECO:0000313" key="2">
    <source>
        <dbReference type="Proteomes" id="UP000831534"/>
    </source>
</evidence>
<gene>
    <name evidence="1" type="ORF">LVJ77_09585</name>
</gene>
<dbReference type="EMBL" id="CP091521">
    <property type="protein sequence ID" value="UOP04518.1"/>
    <property type="molecule type" value="Genomic_DNA"/>
</dbReference>
<reference evidence="1" key="2">
    <citation type="submission" date="2024-09" db="EMBL/GenBank/DDBJ databases">
        <authorList>
            <person name="Veyrier F.J."/>
        </authorList>
    </citation>
    <scope>NUCLEOTIDE SEQUENCE</scope>
    <source>
        <strain evidence="1">17694</strain>
    </source>
</reference>
<dbReference type="RefSeq" id="WP_156900825.1">
    <property type="nucleotide sequence ID" value="NZ_CP091521.1"/>
</dbReference>
<evidence type="ECO:0000313" key="1">
    <source>
        <dbReference type="EMBL" id="UOP04518.1"/>
    </source>
</evidence>
<accession>A0A8T9MVS9</accession>
<sequence>MKFNFPYFSSAIVVLSLTMIGCDNSSVQKTADFAKEVIDDEKVNQAIDVLTANAGNCDSSETEQAILAHIVKEFNENNHEKNIQSLFESKQIQFALVGARTIDDNVTNKECEALAQFKISNQIIDTLDDFNKKYVGYIKLVDSAREFLEQHLDYKTHEWGIDKLVAGVIDHIIRNNGKLEFAITYKTSVSDDRKYVHINEFFVNSKNGNDVDSDKSRSDMYNILLFSEMAFNHKNDFENEINSQESKLKRYLLEAQAKYIDKKIKYFFENDSKLAQDNLIESVEIESSDKNQLDLNQDFYKKYHTVVKLGIKDPNDGSVLLYLKINIDLNDKKVRMKYDVDNSDEVDNIIERAFGLEKFAYYFNTGVLEADINSMMVLENFEDLLNLKKD</sequence>
<reference evidence="1" key="1">
    <citation type="journal article" date="2022" name="Res Sq">
        <title>Evolution of multicellular longitudinally dividing oral cavity symbionts (Neisseriaceae).</title>
        <authorList>
            <person name="Nyongesa S."/>
            <person name="Weber P."/>
            <person name="Bernet E."/>
            <person name="Pullido F."/>
            <person name="Nieckarz M."/>
            <person name="Delaby M."/>
            <person name="Nieves C."/>
            <person name="Viehboeck T."/>
            <person name="Krause N."/>
            <person name="Rivera-Millot A."/>
            <person name="Nakamura A."/>
            <person name="Vischer N."/>
            <person name="VanNieuwenhze M."/>
            <person name="Brun Y."/>
            <person name="Cava F."/>
            <person name="Bulgheresi S."/>
            <person name="Veyrier F."/>
        </authorList>
    </citation>
    <scope>NUCLEOTIDE SEQUENCE</scope>
    <source>
        <strain evidence="1">17694</strain>
    </source>
</reference>
<dbReference type="PROSITE" id="PS51257">
    <property type="entry name" value="PROKAR_LIPOPROTEIN"/>
    <property type="match status" value="1"/>
</dbReference>